<keyword evidence="8" id="KW-1185">Reference proteome</keyword>
<proteinExistence type="inferred from homology"/>
<evidence type="ECO:0000256" key="2">
    <source>
        <dbReference type="ARBA" id="ARBA00022603"/>
    </source>
</evidence>
<evidence type="ECO:0000256" key="4">
    <source>
        <dbReference type="ARBA" id="ARBA00022691"/>
    </source>
</evidence>
<dbReference type="InterPro" id="IPR017804">
    <property type="entry name" value="MeTrfase_EgtD-like"/>
</dbReference>
<dbReference type="NCBIfam" id="TIGR03439">
    <property type="entry name" value="methyl_EasF"/>
    <property type="match status" value="1"/>
</dbReference>
<dbReference type="OMA" id="KYLWDET"/>
<dbReference type="Pfam" id="PF10017">
    <property type="entry name" value="Methyltransf_33"/>
    <property type="match status" value="1"/>
</dbReference>
<evidence type="ECO:0000313" key="8">
    <source>
        <dbReference type="Proteomes" id="UP000054516"/>
    </source>
</evidence>
<gene>
    <name evidence="7" type="ORF">SAMD00023353_15600010</name>
</gene>
<dbReference type="OrthoDB" id="659at2759"/>
<dbReference type="InterPro" id="IPR051128">
    <property type="entry name" value="EgtD_Methyltrsf_superfamily"/>
</dbReference>
<feature type="compositionally biased region" description="Polar residues" evidence="5">
    <location>
        <begin position="27"/>
        <end position="36"/>
    </location>
</feature>
<dbReference type="EMBL" id="DF977601">
    <property type="protein sequence ID" value="GAP82423.1"/>
    <property type="molecule type" value="Genomic_DNA"/>
</dbReference>
<dbReference type="GO" id="GO:0032259">
    <property type="term" value="P:methylation"/>
    <property type="evidence" value="ECO:0007669"/>
    <property type="project" value="UniProtKB-KW"/>
</dbReference>
<name>A0A1W2TAL0_ROSNE</name>
<dbReference type="InterPro" id="IPR017805">
    <property type="entry name" value="SAM_MeTrfase_EasF-type_put"/>
</dbReference>
<dbReference type="PANTHER" id="PTHR43397">
    <property type="entry name" value="ERGOTHIONEINE BIOSYNTHESIS PROTEIN 1"/>
    <property type="match status" value="1"/>
</dbReference>
<evidence type="ECO:0000313" key="7">
    <source>
        <dbReference type="EMBL" id="GAP82423.1"/>
    </source>
</evidence>
<evidence type="ECO:0000259" key="6">
    <source>
        <dbReference type="Pfam" id="PF10017"/>
    </source>
</evidence>
<feature type="region of interest" description="Disordered" evidence="5">
    <location>
        <begin position="1"/>
        <end position="36"/>
    </location>
</feature>
<dbReference type="AlphaFoldDB" id="A0A1W2TAL0"/>
<protein>
    <submittedName>
        <fullName evidence="7">Putative duf323 domain-containing protein</fullName>
    </submittedName>
</protein>
<accession>A0A1W2TAL0</accession>
<dbReference type="PANTHER" id="PTHR43397:SF2">
    <property type="entry name" value="HISTIDINE-SPECIFIC METHYLTRANSFERASE SAM-DEPENDENT DOMAIN-CONTAINING PROTEIN"/>
    <property type="match status" value="1"/>
</dbReference>
<organism evidence="7">
    <name type="scientific">Rosellinia necatrix</name>
    <name type="common">White root-rot fungus</name>
    <dbReference type="NCBI Taxonomy" id="77044"/>
    <lineage>
        <taxon>Eukaryota</taxon>
        <taxon>Fungi</taxon>
        <taxon>Dikarya</taxon>
        <taxon>Ascomycota</taxon>
        <taxon>Pezizomycotina</taxon>
        <taxon>Sordariomycetes</taxon>
        <taxon>Xylariomycetidae</taxon>
        <taxon>Xylariales</taxon>
        <taxon>Xylariaceae</taxon>
        <taxon>Rosellinia</taxon>
    </lineage>
</organism>
<evidence type="ECO:0000256" key="1">
    <source>
        <dbReference type="ARBA" id="ARBA00008361"/>
    </source>
</evidence>
<evidence type="ECO:0000256" key="3">
    <source>
        <dbReference type="ARBA" id="ARBA00022679"/>
    </source>
</evidence>
<comment type="similarity">
    <text evidence="1">Belongs to the methyltransferase superfamily.</text>
</comment>
<dbReference type="InterPro" id="IPR029063">
    <property type="entry name" value="SAM-dependent_MTases_sf"/>
</dbReference>
<dbReference type="Gene3D" id="3.40.50.150">
    <property type="entry name" value="Vaccinia Virus protein VP39"/>
    <property type="match status" value="1"/>
</dbReference>
<feature type="domain" description="Histidine-specific methyltransferase SAM-dependent" evidence="6">
    <location>
        <begin position="59"/>
        <end position="371"/>
    </location>
</feature>
<keyword evidence="2" id="KW-0489">Methyltransferase</keyword>
<reference evidence="7" key="1">
    <citation type="submission" date="2016-03" db="EMBL/GenBank/DDBJ databases">
        <title>Draft genome sequence of Rosellinia necatrix.</title>
        <authorList>
            <person name="Kanematsu S."/>
        </authorList>
    </citation>
    <scope>NUCLEOTIDE SEQUENCE [LARGE SCALE GENOMIC DNA]</scope>
    <source>
        <strain evidence="7">W97</strain>
    </source>
</reference>
<evidence type="ECO:0000256" key="5">
    <source>
        <dbReference type="SAM" id="MobiDB-lite"/>
    </source>
</evidence>
<keyword evidence="4" id="KW-0949">S-adenosyl-L-methionine</keyword>
<keyword evidence="3" id="KW-0808">Transferase</keyword>
<dbReference type="STRING" id="77044.A0A1W2TAL0"/>
<dbReference type="Proteomes" id="UP000054516">
    <property type="component" value="Unassembled WGS sequence"/>
</dbReference>
<dbReference type="PIRSF" id="PIRSF018005">
    <property type="entry name" value="UCP018005"/>
    <property type="match status" value="1"/>
</dbReference>
<dbReference type="GO" id="GO:0008168">
    <property type="term" value="F:methyltransferase activity"/>
    <property type="evidence" value="ECO:0007669"/>
    <property type="project" value="UniProtKB-KW"/>
</dbReference>
<dbReference type="InterPro" id="IPR019257">
    <property type="entry name" value="MeTrfase_dom"/>
</dbReference>
<sequence length="380" mass="43207">MQAHTSRTHIRDARKQYQIGSHIESRGASSTKDSMALDAQSSSKVPLYNIQRSDSLDLKKCIITGLQSTPKTMPSLLLWDDQGLRHFEAWTNDPAYYPKHCEWDILRKYAADMTDQLPATSAIIELGCGNLSKTSWLLSHVAKKHRHLLYYALDVSHDALCANLRDLQKQFAASAHVWIAGLCGTYSDCAEWLADSPPLPVSTVTFLWLGNSVANMTQDDASSLMGQLRAACAKASLDCNFLVSADACHVQHRIRRAYDPTHEPSKLFFYHGIHHANRLLGRVTFKEEEWVAIPEWNKEEHELRYCYAPKRDVRLEIGELGIAVKKDEKIYYFMSGKWNETQMGSIARNTGLKIVKQWKDEHHEYGFYYLKSSTNGLPSL</sequence>